<reference evidence="2" key="1">
    <citation type="submission" date="2020-10" db="EMBL/GenBank/DDBJ databases">
        <authorList>
            <person name="Gilroy R."/>
        </authorList>
    </citation>
    <scope>NUCLEOTIDE SEQUENCE</scope>
    <source>
        <strain evidence="2">D3-1215</strain>
    </source>
</reference>
<feature type="transmembrane region" description="Helical" evidence="1">
    <location>
        <begin position="66"/>
        <end position="87"/>
    </location>
</feature>
<evidence type="ECO:0000313" key="3">
    <source>
        <dbReference type="Proteomes" id="UP000823637"/>
    </source>
</evidence>
<reference evidence="2" key="2">
    <citation type="journal article" date="2021" name="PeerJ">
        <title>Extensive microbial diversity within the chicken gut microbiome revealed by metagenomics and culture.</title>
        <authorList>
            <person name="Gilroy R."/>
            <person name="Ravi A."/>
            <person name="Getino M."/>
            <person name="Pursley I."/>
            <person name="Horton D.L."/>
            <person name="Alikhan N.F."/>
            <person name="Baker D."/>
            <person name="Gharbi K."/>
            <person name="Hall N."/>
            <person name="Watson M."/>
            <person name="Adriaenssens E.M."/>
            <person name="Foster-Nyarko E."/>
            <person name="Jarju S."/>
            <person name="Secka A."/>
            <person name="Antonio M."/>
            <person name="Oren A."/>
            <person name="Chaudhuri R.R."/>
            <person name="La Ragione R."/>
            <person name="Hildebrand F."/>
            <person name="Pallen M.J."/>
        </authorList>
    </citation>
    <scope>NUCLEOTIDE SEQUENCE</scope>
    <source>
        <strain evidence="2">D3-1215</strain>
    </source>
</reference>
<accession>A0A9D9EFD1</accession>
<keyword evidence="1" id="KW-0472">Membrane</keyword>
<keyword evidence="1" id="KW-0812">Transmembrane</keyword>
<feature type="non-terminal residue" evidence="2">
    <location>
        <position position="264"/>
    </location>
</feature>
<proteinExistence type="predicted"/>
<feature type="transmembrane region" description="Helical" evidence="1">
    <location>
        <begin position="222"/>
        <end position="240"/>
    </location>
</feature>
<comment type="caution">
    <text evidence="2">The sequence shown here is derived from an EMBL/GenBank/DDBJ whole genome shotgun (WGS) entry which is preliminary data.</text>
</comment>
<feature type="transmembrane region" description="Helical" evidence="1">
    <location>
        <begin position="138"/>
        <end position="165"/>
    </location>
</feature>
<evidence type="ECO:0000313" key="2">
    <source>
        <dbReference type="EMBL" id="MBO8446503.1"/>
    </source>
</evidence>
<feature type="transmembrane region" description="Helical" evidence="1">
    <location>
        <begin position="93"/>
        <end position="109"/>
    </location>
</feature>
<protein>
    <submittedName>
        <fullName evidence="2">EpsG family protein</fullName>
    </submittedName>
</protein>
<dbReference type="Pfam" id="PF14897">
    <property type="entry name" value="EpsG"/>
    <property type="match status" value="1"/>
</dbReference>
<keyword evidence="1" id="KW-1133">Transmembrane helix</keyword>
<feature type="transmembrane region" description="Helical" evidence="1">
    <location>
        <begin position="177"/>
        <end position="196"/>
    </location>
</feature>
<name>A0A9D9EFD1_9BACT</name>
<organism evidence="2 3">
    <name type="scientific">Candidatus Enterocola intestinipullorum</name>
    <dbReference type="NCBI Taxonomy" id="2840783"/>
    <lineage>
        <taxon>Bacteria</taxon>
        <taxon>Pseudomonadati</taxon>
        <taxon>Bacteroidota</taxon>
        <taxon>Bacteroidia</taxon>
        <taxon>Bacteroidales</taxon>
        <taxon>Candidatus Enterocola</taxon>
    </lineage>
</organism>
<dbReference type="AlphaFoldDB" id="A0A9D9EFD1"/>
<sequence>MIFQISFALTFFVVAIKYYFSSDISTYVPHYENLSSLPHLTIKEIKECHFEPGYTIFCSIIKTFGFSFWMMTATITILLMHSLYGLLKLVPQYRTIGLMIFFIIGWDLLLQQYRQALAVAFFFYAIANFANGKSPVKTLALSLISCFFHNSAIFLVLPFIICSGLCTTTPRIKRSAFVLLFIIFIVSLFTNLGWIVEQFAKSMDLSATEKYSLSYHFGTSKVTQSIILLYLSIYLILSILHEDRTDRITLTFRFITYIGLAYIA</sequence>
<dbReference type="InterPro" id="IPR049458">
    <property type="entry name" value="EpsG-like"/>
</dbReference>
<gene>
    <name evidence="2" type="ORF">IAC32_01995</name>
</gene>
<evidence type="ECO:0000256" key="1">
    <source>
        <dbReference type="SAM" id="Phobius"/>
    </source>
</evidence>
<dbReference type="EMBL" id="JADIMR010000028">
    <property type="protein sequence ID" value="MBO8446503.1"/>
    <property type="molecule type" value="Genomic_DNA"/>
</dbReference>
<dbReference type="Proteomes" id="UP000823637">
    <property type="component" value="Unassembled WGS sequence"/>
</dbReference>